<keyword evidence="2 5" id="KW-0812">Transmembrane</keyword>
<protein>
    <recommendedName>
        <fullName evidence="7">MFS transporter</fullName>
    </recommendedName>
</protein>
<feature type="transmembrane region" description="Helical" evidence="5">
    <location>
        <begin position="53"/>
        <end position="73"/>
    </location>
</feature>
<dbReference type="EMBL" id="DTPL01000094">
    <property type="protein sequence ID" value="HGA37480.1"/>
    <property type="molecule type" value="Genomic_DNA"/>
</dbReference>
<comment type="caution">
    <text evidence="6">The sequence shown here is derived from an EMBL/GenBank/DDBJ whole genome shotgun (WGS) entry which is preliminary data.</text>
</comment>
<name>A0A832ERQ8_DESAE</name>
<feature type="transmembrane region" description="Helical" evidence="5">
    <location>
        <begin position="329"/>
        <end position="347"/>
    </location>
</feature>
<evidence type="ECO:0008006" key="7">
    <source>
        <dbReference type="Google" id="ProtNLM"/>
    </source>
</evidence>
<feature type="transmembrane region" description="Helical" evidence="5">
    <location>
        <begin position="241"/>
        <end position="261"/>
    </location>
</feature>
<evidence type="ECO:0000313" key="6">
    <source>
        <dbReference type="EMBL" id="HGA37480.1"/>
    </source>
</evidence>
<evidence type="ECO:0000256" key="1">
    <source>
        <dbReference type="ARBA" id="ARBA00004141"/>
    </source>
</evidence>
<dbReference type="PROSITE" id="PS00216">
    <property type="entry name" value="SUGAR_TRANSPORT_1"/>
    <property type="match status" value="1"/>
</dbReference>
<feature type="transmembrane region" description="Helical" evidence="5">
    <location>
        <begin position="353"/>
        <end position="377"/>
    </location>
</feature>
<reference evidence="6" key="1">
    <citation type="journal article" date="2020" name="mSystems">
        <title>Genome- and Community-Level Interaction Insights into Carbon Utilization and Element Cycling Functions of Hydrothermarchaeota in Hydrothermal Sediment.</title>
        <authorList>
            <person name="Zhou Z."/>
            <person name="Liu Y."/>
            <person name="Xu W."/>
            <person name="Pan J."/>
            <person name="Luo Z.H."/>
            <person name="Li M."/>
        </authorList>
    </citation>
    <scope>NUCLEOTIDE SEQUENCE [LARGE SCALE GENOMIC DNA]</scope>
    <source>
        <strain evidence="6">SpSt-972</strain>
    </source>
</reference>
<sequence>MNSLKMFKEKIAWRKTAPSIFLVLNSFVWFTLTHAVFNIIINGFDLPDVEKLILFATYFLSIAVSAIFGSKLFPRKRIEYLNLWLFMGVIATLLLATASINGILANALLALFLGFSIGVGMPSCLSFFADLTSIENRGLVGGIIWSTVGFTVLIFAFLISMLEILEAIGLLTAWRLLGSLSFLFMTKRHKKLDMQRTPHYLELVRKRETLLYLFPWIMFSTINFAEAPLLERVFGAEFFTFVQLVGYALIGIFAIIGGLVADVVGRKRVVITGFVMLGIEYAALSIFYDSIITLYLFLILDGITWGLFFSVFFMAIWGDLGENHEKEKYYTVGGLPYLLASFLSILIKPYVNVISPTAAFSFASFFLFLAVIPLMYAPETLPEKHVRERELRSYIEKAKKIKEKFT</sequence>
<comment type="subcellular location">
    <subcellularLocation>
        <location evidence="1">Membrane</location>
        <topology evidence="1">Multi-pass membrane protein</topology>
    </subcellularLocation>
</comment>
<dbReference type="InterPro" id="IPR005829">
    <property type="entry name" value="Sugar_transporter_CS"/>
</dbReference>
<dbReference type="InterPro" id="IPR036259">
    <property type="entry name" value="MFS_trans_sf"/>
</dbReference>
<evidence type="ECO:0000256" key="4">
    <source>
        <dbReference type="ARBA" id="ARBA00023136"/>
    </source>
</evidence>
<organism evidence="6">
    <name type="scientific">Desulfurella acetivorans</name>
    <dbReference type="NCBI Taxonomy" id="33002"/>
    <lineage>
        <taxon>Bacteria</taxon>
        <taxon>Pseudomonadati</taxon>
        <taxon>Campylobacterota</taxon>
        <taxon>Desulfurellia</taxon>
        <taxon>Desulfurellales</taxon>
        <taxon>Desulfurellaceae</taxon>
        <taxon>Desulfurella</taxon>
    </lineage>
</organism>
<dbReference type="AlphaFoldDB" id="A0A832ERQ8"/>
<proteinExistence type="predicted"/>
<feature type="transmembrane region" description="Helical" evidence="5">
    <location>
        <begin position="80"/>
        <end position="101"/>
    </location>
</feature>
<dbReference type="SUPFAM" id="SSF103473">
    <property type="entry name" value="MFS general substrate transporter"/>
    <property type="match status" value="1"/>
</dbReference>
<evidence type="ECO:0000256" key="5">
    <source>
        <dbReference type="SAM" id="Phobius"/>
    </source>
</evidence>
<gene>
    <name evidence="6" type="ORF">ENX80_01495</name>
</gene>
<accession>A0A832ERQ8</accession>
<feature type="transmembrane region" description="Helical" evidence="5">
    <location>
        <begin position="140"/>
        <end position="161"/>
    </location>
</feature>
<dbReference type="GO" id="GO:0022857">
    <property type="term" value="F:transmembrane transporter activity"/>
    <property type="evidence" value="ECO:0007669"/>
    <property type="project" value="InterPro"/>
</dbReference>
<dbReference type="Gene3D" id="1.20.1250.20">
    <property type="entry name" value="MFS general substrate transporter like domains"/>
    <property type="match status" value="2"/>
</dbReference>
<keyword evidence="4 5" id="KW-0472">Membrane</keyword>
<keyword evidence="3 5" id="KW-1133">Transmembrane helix</keyword>
<feature type="transmembrane region" description="Helical" evidence="5">
    <location>
        <begin position="167"/>
        <end position="186"/>
    </location>
</feature>
<feature type="transmembrane region" description="Helical" evidence="5">
    <location>
        <begin position="210"/>
        <end position="229"/>
    </location>
</feature>
<evidence type="ECO:0000256" key="3">
    <source>
        <dbReference type="ARBA" id="ARBA00022989"/>
    </source>
</evidence>
<dbReference type="GO" id="GO:0016020">
    <property type="term" value="C:membrane"/>
    <property type="evidence" value="ECO:0007669"/>
    <property type="project" value="UniProtKB-SubCell"/>
</dbReference>
<feature type="transmembrane region" description="Helical" evidence="5">
    <location>
        <begin position="294"/>
        <end position="317"/>
    </location>
</feature>
<feature type="transmembrane region" description="Helical" evidence="5">
    <location>
        <begin position="20"/>
        <end position="41"/>
    </location>
</feature>
<dbReference type="Pfam" id="PF07690">
    <property type="entry name" value="MFS_1"/>
    <property type="match status" value="1"/>
</dbReference>
<evidence type="ECO:0000256" key="2">
    <source>
        <dbReference type="ARBA" id="ARBA00022692"/>
    </source>
</evidence>
<feature type="transmembrane region" description="Helical" evidence="5">
    <location>
        <begin position="268"/>
        <end position="288"/>
    </location>
</feature>
<feature type="transmembrane region" description="Helical" evidence="5">
    <location>
        <begin position="107"/>
        <end position="128"/>
    </location>
</feature>
<dbReference type="InterPro" id="IPR011701">
    <property type="entry name" value="MFS"/>
</dbReference>